<sequence>MTIQGTGWKHDLLLALCATLVVLAINAVSGFPTIADLGEDNDSMLRLVEVRDLLAGQGWFDLHQYRMGLTGGFVMHWSRLVDAPIALIILAFQTLGAGTAAAERAAQIIWPLFLFGLTIFVILRASRRFAGTDVAMPSLVLATAALFFLGIFSPGTLDHHNIQLLLTAASLWLLMEAPSWRPAAPLSGLCAGLTLAVGMETAPYVAALGACAAVLFILDEKERMTARGFGIGFAATASLVLVATIPPAAWGVAQCDAFSTFQFVIAALSGFGLAAIAGLPGQSAARARLVSMSALALVVAAVAILFFPQCLAAPYAGIDERVRTYWLNDVVEAQPFLSVAVNQPKLMAARYVTPFIAILLIGLQLRSRRLRREEALAAVLLVAAFVVSLWQVRGSTFSVAFAVLPLSTWVAGIRLQASAARSWRVSSRIAAAWLVSLNTTWAGVAVAAQSVVQKAPTGVNSDADHALTCSKAADFSELAAMPATTVLASSNLGSAIVMFTGHRALAGPYHRNVGGNLAMLDAFMGMPDAARAVVEREHVGLIAICRGNSEEMSLAAEAPAGLAARLLKRDVPDWLELDSSTADKPVEIYKVR</sequence>
<feature type="transmembrane region" description="Helical" evidence="1">
    <location>
        <begin position="230"/>
        <end position="252"/>
    </location>
</feature>
<feature type="transmembrane region" description="Helical" evidence="1">
    <location>
        <begin position="258"/>
        <end position="277"/>
    </location>
</feature>
<keyword evidence="1" id="KW-0472">Membrane</keyword>
<accession>A0A124GG10</accession>
<dbReference type="AlphaFoldDB" id="A0A124GG10"/>
<evidence type="ECO:0000256" key="1">
    <source>
        <dbReference type="SAM" id="Phobius"/>
    </source>
</evidence>
<feature type="transmembrane region" description="Helical" evidence="1">
    <location>
        <begin position="429"/>
        <end position="448"/>
    </location>
</feature>
<dbReference type="Proteomes" id="UP000053176">
    <property type="component" value="Unassembled WGS sequence"/>
</dbReference>
<feature type="transmembrane region" description="Helical" evidence="1">
    <location>
        <begin position="201"/>
        <end position="218"/>
    </location>
</feature>
<feature type="transmembrane region" description="Helical" evidence="1">
    <location>
        <begin position="138"/>
        <end position="157"/>
    </location>
</feature>
<name>A0A124GG10_RHILI</name>
<feature type="transmembrane region" description="Helical" evidence="1">
    <location>
        <begin position="108"/>
        <end position="126"/>
    </location>
</feature>
<keyword evidence="1" id="KW-1133">Transmembrane helix</keyword>
<feature type="transmembrane region" description="Helical" evidence="1">
    <location>
        <begin position="398"/>
        <end position="417"/>
    </location>
</feature>
<feature type="transmembrane region" description="Helical" evidence="1">
    <location>
        <begin position="289"/>
        <end position="307"/>
    </location>
</feature>
<comment type="caution">
    <text evidence="2">The sequence shown here is derived from an EMBL/GenBank/DDBJ whole genome shotgun (WGS) entry which is preliminary data.</text>
</comment>
<dbReference type="OrthoDB" id="1082056at2"/>
<organism evidence="2 3">
    <name type="scientific">Rhizobium loti</name>
    <name type="common">Mesorhizobium loti</name>
    <dbReference type="NCBI Taxonomy" id="381"/>
    <lineage>
        <taxon>Bacteria</taxon>
        <taxon>Pseudomonadati</taxon>
        <taxon>Pseudomonadota</taxon>
        <taxon>Alphaproteobacteria</taxon>
        <taxon>Hyphomicrobiales</taxon>
        <taxon>Phyllobacteriaceae</taxon>
        <taxon>Mesorhizobium</taxon>
    </lineage>
</organism>
<feature type="transmembrane region" description="Helical" evidence="1">
    <location>
        <begin position="375"/>
        <end position="392"/>
    </location>
</feature>
<feature type="transmembrane region" description="Helical" evidence="1">
    <location>
        <begin position="346"/>
        <end position="363"/>
    </location>
</feature>
<reference evidence="2 3" key="1">
    <citation type="submission" date="2015-12" db="EMBL/GenBank/DDBJ databases">
        <title>Draft genome sequence of Mesorhizobium sp. UFLA 01-765, a multitolerant efficient symbiont and plant-growth promoting strain isolated from Zn-mining soil using Leucaena leucocephala as a trap plant.</title>
        <authorList>
            <person name="Rangel W.M."/>
            <person name="Thijs S."/>
            <person name="Longatti S.M."/>
            <person name="Moreira F.M."/>
            <person name="Weyens N."/>
            <person name="Vangronsveld J."/>
            <person name="Van Hamme J.D."/>
            <person name="Bottos E.M."/>
            <person name="Rineau F."/>
        </authorList>
    </citation>
    <scope>NUCLEOTIDE SEQUENCE [LARGE SCALE GENOMIC DNA]</scope>
    <source>
        <strain evidence="2 3">UFLA 01-765</strain>
    </source>
</reference>
<evidence type="ECO:0000313" key="2">
    <source>
        <dbReference type="EMBL" id="KUM25296.1"/>
    </source>
</evidence>
<dbReference type="EMBL" id="LPWA01000120">
    <property type="protein sequence ID" value="KUM25296.1"/>
    <property type="molecule type" value="Genomic_DNA"/>
</dbReference>
<proteinExistence type="predicted"/>
<protein>
    <submittedName>
        <fullName evidence="2">Polysaccharide biosynthesis protein GtrA</fullName>
    </submittedName>
</protein>
<keyword evidence="1" id="KW-0812">Transmembrane</keyword>
<gene>
    <name evidence="2" type="ORF">AU467_04960</name>
</gene>
<evidence type="ECO:0000313" key="3">
    <source>
        <dbReference type="Proteomes" id="UP000053176"/>
    </source>
</evidence>